<gene>
    <name evidence="11" type="ORF">GCM10010274_15360</name>
</gene>
<evidence type="ECO:0000256" key="1">
    <source>
        <dbReference type="ARBA" id="ARBA00004236"/>
    </source>
</evidence>
<dbReference type="Proteomes" id="UP000636661">
    <property type="component" value="Unassembled WGS sequence"/>
</dbReference>
<dbReference type="GO" id="GO:0005886">
    <property type="term" value="C:plasma membrane"/>
    <property type="evidence" value="ECO:0007669"/>
    <property type="project" value="UniProtKB-SubCell"/>
</dbReference>
<dbReference type="Pfam" id="PF18967">
    <property type="entry name" value="PycTM"/>
    <property type="match status" value="1"/>
</dbReference>
<feature type="region of interest" description="Disordered" evidence="8">
    <location>
        <begin position="1"/>
        <end position="46"/>
    </location>
</feature>
<organism evidence="11 12">
    <name type="scientific">Streptomyces lavendofoliae</name>
    <dbReference type="NCBI Taxonomy" id="67314"/>
    <lineage>
        <taxon>Bacteria</taxon>
        <taxon>Bacillati</taxon>
        <taxon>Actinomycetota</taxon>
        <taxon>Actinomycetes</taxon>
        <taxon>Kitasatosporales</taxon>
        <taxon>Streptomycetaceae</taxon>
        <taxon>Streptomyces</taxon>
    </lineage>
</organism>
<evidence type="ECO:0000256" key="3">
    <source>
        <dbReference type="ARBA" id="ARBA00022692"/>
    </source>
</evidence>
<evidence type="ECO:0000256" key="4">
    <source>
        <dbReference type="ARBA" id="ARBA00022741"/>
    </source>
</evidence>
<evidence type="ECO:0000313" key="11">
    <source>
        <dbReference type="EMBL" id="GGU29402.1"/>
    </source>
</evidence>
<evidence type="ECO:0000256" key="2">
    <source>
        <dbReference type="ARBA" id="ARBA00022475"/>
    </source>
</evidence>
<evidence type="ECO:0000256" key="9">
    <source>
        <dbReference type="SAM" id="Phobius"/>
    </source>
</evidence>
<reference evidence="11" key="2">
    <citation type="submission" date="2020-09" db="EMBL/GenBank/DDBJ databases">
        <authorList>
            <person name="Sun Q."/>
            <person name="Ohkuma M."/>
        </authorList>
    </citation>
    <scope>NUCLEOTIDE SEQUENCE</scope>
    <source>
        <strain evidence="11">JCM 4391</strain>
    </source>
</reference>
<sequence>MTGSGTSTGSGTVTGSGTSTGSGTVTGSGTHTHTGTGVGTGTGTGTDRAAELARVLLTEAREELVRADNKAGLMLASLGAALTALLGAVGSGVIAPRQYAVVPQLLLWAGCAACVPTFVLLGMAVTPRLGSPRRSRTHYFGDARLATSIAQLERAVRHTDPMARDLAQLAILSRIAWTKYRCCIRHALAWGTVFCLLTVLGVVMGTCT</sequence>
<dbReference type="EMBL" id="BMTP01000003">
    <property type="protein sequence ID" value="GGU29402.1"/>
    <property type="molecule type" value="Genomic_DNA"/>
</dbReference>
<evidence type="ECO:0000256" key="7">
    <source>
        <dbReference type="ARBA" id="ARBA00023136"/>
    </source>
</evidence>
<feature type="domain" description="Pycsar effector protein" evidence="10">
    <location>
        <begin position="53"/>
        <end position="203"/>
    </location>
</feature>
<dbReference type="GO" id="GO:0051607">
    <property type="term" value="P:defense response to virus"/>
    <property type="evidence" value="ECO:0007669"/>
    <property type="project" value="UniProtKB-KW"/>
</dbReference>
<keyword evidence="12" id="KW-1185">Reference proteome</keyword>
<comment type="subcellular location">
    <subcellularLocation>
        <location evidence="1">Cell membrane</location>
    </subcellularLocation>
</comment>
<evidence type="ECO:0000313" key="12">
    <source>
        <dbReference type="Proteomes" id="UP000636661"/>
    </source>
</evidence>
<feature type="transmembrane region" description="Helical" evidence="9">
    <location>
        <begin position="71"/>
        <end position="94"/>
    </location>
</feature>
<dbReference type="GO" id="GO:0000166">
    <property type="term" value="F:nucleotide binding"/>
    <property type="evidence" value="ECO:0007669"/>
    <property type="project" value="UniProtKB-KW"/>
</dbReference>
<evidence type="ECO:0000256" key="8">
    <source>
        <dbReference type="SAM" id="MobiDB-lite"/>
    </source>
</evidence>
<protein>
    <recommendedName>
        <fullName evidence="10">Pycsar effector protein domain-containing protein</fullName>
    </recommendedName>
</protein>
<evidence type="ECO:0000256" key="6">
    <source>
        <dbReference type="ARBA" id="ARBA00023118"/>
    </source>
</evidence>
<dbReference type="AlphaFoldDB" id="A0A918M3H9"/>
<keyword evidence="3 9" id="KW-0812">Transmembrane</keyword>
<keyword evidence="6" id="KW-0051">Antiviral defense</keyword>
<comment type="caution">
    <text evidence="11">The sequence shown here is derived from an EMBL/GenBank/DDBJ whole genome shotgun (WGS) entry which is preliminary data.</text>
</comment>
<keyword evidence="4" id="KW-0547">Nucleotide-binding</keyword>
<keyword evidence="5 9" id="KW-1133">Transmembrane helix</keyword>
<feature type="compositionally biased region" description="Gly residues" evidence="8">
    <location>
        <begin position="1"/>
        <end position="26"/>
    </location>
</feature>
<proteinExistence type="predicted"/>
<name>A0A918M3H9_9ACTN</name>
<feature type="transmembrane region" description="Helical" evidence="9">
    <location>
        <begin position="187"/>
        <end position="206"/>
    </location>
</feature>
<evidence type="ECO:0000256" key="5">
    <source>
        <dbReference type="ARBA" id="ARBA00022989"/>
    </source>
</evidence>
<feature type="transmembrane region" description="Helical" evidence="9">
    <location>
        <begin position="106"/>
        <end position="126"/>
    </location>
</feature>
<accession>A0A918M3H9</accession>
<reference evidence="11" key="1">
    <citation type="journal article" date="2014" name="Int. J. Syst. Evol. Microbiol.">
        <title>Complete genome sequence of Corynebacterium casei LMG S-19264T (=DSM 44701T), isolated from a smear-ripened cheese.</title>
        <authorList>
            <consortium name="US DOE Joint Genome Institute (JGI-PGF)"/>
            <person name="Walter F."/>
            <person name="Albersmeier A."/>
            <person name="Kalinowski J."/>
            <person name="Ruckert C."/>
        </authorList>
    </citation>
    <scope>NUCLEOTIDE SEQUENCE</scope>
    <source>
        <strain evidence="11">JCM 4391</strain>
    </source>
</reference>
<evidence type="ECO:0000259" key="10">
    <source>
        <dbReference type="Pfam" id="PF18967"/>
    </source>
</evidence>
<keyword evidence="2" id="KW-1003">Cell membrane</keyword>
<dbReference type="InterPro" id="IPR043760">
    <property type="entry name" value="PycTM_dom"/>
</dbReference>
<keyword evidence="7 9" id="KW-0472">Membrane</keyword>